<proteinExistence type="predicted"/>
<reference evidence="1" key="1">
    <citation type="submission" date="2018-02" db="EMBL/GenBank/DDBJ databases">
        <title>Rhizophora mucronata_Transcriptome.</title>
        <authorList>
            <person name="Meera S.P."/>
            <person name="Sreeshan A."/>
            <person name="Augustine A."/>
        </authorList>
    </citation>
    <scope>NUCLEOTIDE SEQUENCE</scope>
    <source>
        <tissue evidence="1">Leaf</tissue>
    </source>
</reference>
<organism evidence="1">
    <name type="scientific">Rhizophora mucronata</name>
    <name type="common">Asiatic mangrove</name>
    <dbReference type="NCBI Taxonomy" id="61149"/>
    <lineage>
        <taxon>Eukaryota</taxon>
        <taxon>Viridiplantae</taxon>
        <taxon>Streptophyta</taxon>
        <taxon>Embryophyta</taxon>
        <taxon>Tracheophyta</taxon>
        <taxon>Spermatophyta</taxon>
        <taxon>Magnoliopsida</taxon>
        <taxon>eudicotyledons</taxon>
        <taxon>Gunneridae</taxon>
        <taxon>Pentapetalae</taxon>
        <taxon>rosids</taxon>
        <taxon>fabids</taxon>
        <taxon>Malpighiales</taxon>
        <taxon>Rhizophoraceae</taxon>
        <taxon>Rhizophora</taxon>
    </lineage>
</organism>
<dbReference type="EMBL" id="GGEC01071506">
    <property type="protein sequence ID" value="MBX51990.1"/>
    <property type="molecule type" value="Transcribed_RNA"/>
</dbReference>
<dbReference type="AlphaFoldDB" id="A0A2P2PB44"/>
<name>A0A2P2PB44_RHIMU</name>
<sequence>MNCNNCLLGLIMRRVQTQKSILLCFQQFDGKKHSESSLTKRFDYTRLSNAKSPTHWSNAQPHLKFYVLHFWIHKCLNIASNQRSPISPCLQCHLHCPLIV</sequence>
<protein>
    <submittedName>
        <fullName evidence="1">Uncharacterized protein</fullName>
    </submittedName>
</protein>
<evidence type="ECO:0000313" key="1">
    <source>
        <dbReference type="EMBL" id="MBX51990.1"/>
    </source>
</evidence>
<accession>A0A2P2PB44</accession>